<evidence type="ECO:0000313" key="4">
    <source>
        <dbReference type="RefSeq" id="XP_021841390.2"/>
    </source>
</evidence>
<organism evidence="3 4">
    <name type="scientific">Spinacia oleracea</name>
    <name type="common">Spinach</name>
    <dbReference type="NCBI Taxonomy" id="3562"/>
    <lineage>
        <taxon>Eukaryota</taxon>
        <taxon>Viridiplantae</taxon>
        <taxon>Streptophyta</taxon>
        <taxon>Embryophyta</taxon>
        <taxon>Tracheophyta</taxon>
        <taxon>Spermatophyta</taxon>
        <taxon>Magnoliopsida</taxon>
        <taxon>eudicotyledons</taxon>
        <taxon>Gunneridae</taxon>
        <taxon>Pentapetalae</taxon>
        <taxon>Caryophyllales</taxon>
        <taxon>Chenopodiaceae</taxon>
        <taxon>Chenopodioideae</taxon>
        <taxon>Anserineae</taxon>
        <taxon>Spinacia</taxon>
    </lineage>
</organism>
<evidence type="ECO:0000256" key="2">
    <source>
        <dbReference type="PROSITE-ProRule" id="PRU00708"/>
    </source>
</evidence>
<dbReference type="InterPro" id="IPR011990">
    <property type="entry name" value="TPR-like_helical_dom_sf"/>
</dbReference>
<dbReference type="PANTHER" id="PTHR47926:SF485">
    <property type="entry name" value="REPEAT-LIKE SUPERFAMILY PROTEIN, PUTATIVE-RELATED"/>
    <property type="match status" value="1"/>
</dbReference>
<dbReference type="NCBIfam" id="TIGR00756">
    <property type="entry name" value="PPR"/>
    <property type="match status" value="6"/>
</dbReference>
<dbReference type="PANTHER" id="PTHR47926">
    <property type="entry name" value="PENTATRICOPEPTIDE REPEAT-CONTAINING PROTEIN"/>
    <property type="match status" value="1"/>
</dbReference>
<dbReference type="GeneID" id="110781555"/>
<evidence type="ECO:0000313" key="3">
    <source>
        <dbReference type="Proteomes" id="UP000813463"/>
    </source>
</evidence>
<dbReference type="PROSITE" id="PS51375">
    <property type="entry name" value="PPR"/>
    <property type="match status" value="5"/>
</dbReference>
<accession>A0A9R0JNM0</accession>
<protein>
    <submittedName>
        <fullName evidence="4">Pentatricopeptide repeat-containing protein At1g08070, chloroplastic-like</fullName>
    </submittedName>
</protein>
<dbReference type="Pfam" id="PF13041">
    <property type="entry name" value="PPR_2"/>
    <property type="match status" value="2"/>
</dbReference>
<feature type="repeat" description="PPR" evidence="2">
    <location>
        <begin position="558"/>
        <end position="592"/>
    </location>
</feature>
<reference evidence="4" key="2">
    <citation type="submission" date="2025-08" db="UniProtKB">
        <authorList>
            <consortium name="RefSeq"/>
        </authorList>
    </citation>
    <scope>IDENTIFICATION</scope>
    <source>
        <tissue evidence="4">Leaf</tissue>
    </source>
</reference>
<name>A0A9R0JNM0_SPIOL</name>
<keyword evidence="3" id="KW-1185">Reference proteome</keyword>
<dbReference type="AlphaFoldDB" id="A0A9R0JNM0"/>
<dbReference type="InterPro" id="IPR046960">
    <property type="entry name" value="PPR_At4g14850-like_plant"/>
</dbReference>
<dbReference type="RefSeq" id="XP_021841390.2">
    <property type="nucleotide sequence ID" value="XM_021985698.2"/>
</dbReference>
<dbReference type="Pfam" id="PF20431">
    <property type="entry name" value="E_motif"/>
    <property type="match status" value="1"/>
</dbReference>
<feature type="repeat" description="PPR" evidence="2">
    <location>
        <begin position="390"/>
        <end position="420"/>
    </location>
</feature>
<reference evidence="3" key="1">
    <citation type="journal article" date="2021" name="Nat. Commun.">
        <title>Genomic analyses provide insights into spinach domestication and the genetic basis of agronomic traits.</title>
        <authorList>
            <person name="Cai X."/>
            <person name="Sun X."/>
            <person name="Xu C."/>
            <person name="Sun H."/>
            <person name="Wang X."/>
            <person name="Ge C."/>
            <person name="Zhang Z."/>
            <person name="Wang Q."/>
            <person name="Fei Z."/>
            <person name="Jiao C."/>
            <person name="Wang Q."/>
        </authorList>
    </citation>
    <scope>NUCLEOTIDE SEQUENCE [LARGE SCALE GENOMIC DNA]</scope>
    <source>
        <strain evidence="3">cv. Varoflay</strain>
    </source>
</reference>
<sequence>MIVGKNLFKPVASFTFFSLQKRFKSHIHPSISPLKLWSDLNFESSPNFNFDVREKNALNLNHPILQKVDACSNLAQFRQVQAQLIILGLFDHSLAASRAIKKLCSLPHALHQAVSFLGKLEEADAFMCNTIIRGFLNQGDPESGLAFYYDYMIGGCIVSNHYTYPLIIRVCVDLGLILEGEKAHCRVLKRGFGLDLYVRNLLIRMYSIFQRIGDAEKVFDESSECDLVTWNTMVDGYIKNGQVGLARNLFDEMPERDIFTWNSMLAGYVGVGNMEAAVEIFGVMPQRDIVSWNCLIDGCARKGDILAARDCFKRMPNRNVVSWNTMLALYVRIKEYDECLSLFDRMIQGDNQPNKATLVSVLTACGYLCKLDLGKWVHHYIENNRRIKPDVLLSTALLTMYAKCGDMDKAKNVFDKMLEKSVVSWNSMIMGYGSHGLVDKALEMFQELEKSGQIPNDATFVCVLAACSHSGKVLDGWWYFDTMRRVYKIEPKVEHYGCMVDLLGRAGLLKDTKELVKDISIKGGSALWGALLSACHTHSNMQLGEFVGKSLIEKEPEDIGAYLLLSNIYASQGRWEDVDKVRELMKEKGLYKEAGYSKACFGVGEPDYSRKDGSLHRRIMIESMSRQMSSQVKLSGISTAM</sequence>
<dbReference type="InterPro" id="IPR002885">
    <property type="entry name" value="PPR_rpt"/>
</dbReference>
<dbReference type="GO" id="GO:0003723">
    <property type="term" value="F:RNA binding"/>
    <property type="evidence" value="ECO:0007669"/>
    <property type="project" value="InterPro"/>
</dbReference>
<feature type="repeat" description="PPR" evidence="2">
    <location>
        <begin position="226"/>
        <end position="260"/>
    </location>
</feature>
<gene>
    <name evidence="4" type="primary">LOC110781555</name>
</gene>
<dbReference type="SUPFAM" id="SSF48452">
    <property type="entry name" value="TPR-like"/>
    <property type="match status" value="1"/>
</dbReference>
<dbReference type="KEGG" id="soe:110781555"/>
<dbReference type="Proteomes" id="UP000813463">
    <property type="component" value="Chromosome 6"/>
</dbReference>
<dbReference type="Gene3D" id="1.25.40.10">
    <property type="entry name" value="Tetratricopeptide repeat domain"/>
    <property type="match status" value="5"/>
</dbReference>
<proteinExistence type="predicted"/>
<dbReference type="InterPro" id="IPR046848">
    <property type="entry name" value="E_motif"/>
</dbReference>
<feature type="repeat" description="PPR" evidence="2">
    <location>
        <begin position="421"/>
        <end position="455"/>
    </location>
</feature>
<dbReference type="GO" id="GO:0009451">
    <property type="term" value="P:RNA modification"/>
    <property type="evidence" value="ECO:0007669"/>
    <property type="project" value="InterPro"/>
</dbReference>
<feature type="repeat" description="PPR" evidence="2">
    <location>
        <begin position="288"/>
        <end position="322"/>
    </location>
</feature>
<keyword evidence="1" id="KW-0677">Repeat</keyword>
<dbReference type="Pfam" id="PF01535">
    <property type="entry name" value="PPR"/>
    <property type="match status" value="2"/>
</dbReference>
<evidence type="ECO:0000256" key="1">
    <source>
        <dbReference type="ARBA" id="ARBA00022737"/>
    </source>
</evidence>